<dbReference type="InterPro" id="IPR036328">
    <property type="entry name" value="MliC_sf"/>
</dbReference>
<keyword evidence="1" id="KW-0472">Membrane</keyword>
<keyword evidence="1" id="KW-0812">Transmembrane</keyword>
<evidence type="ECO:0008006" key="4">
    <source>
        <dbReference type="Google" id="ProtNLM"/>
    </source>
</evidence>
<evidence type="ECO:0000256" key="1">
    <source>
        <dbReference type="SAM" id="Phobius"/>
    </source>
</evidence>
<name>A0A1F4XZ25_9BACT</name>
<evidence type="ECO:0000313" key="2">
    <source>
        <dbReference type="EMBL" id="OGC86952.1"/>
    </source>
</evidence>
<accession>A0A1F4XZ25</accession>
<feature type="transmembrane region" description="Helical" evidence="1">
    <location>
        <begin position="6"/>
        <end position="23"/>
    </location>
</feature>
<organism evidence="2 3">
    <name type="scientific">Candidatus Adlerbacteria bacterium RIFCSPLOWO2_01_FULL_54_21b</name>
    <dbReference type="NCBI Taxonomy" id="1797245"/>
    <lineage>
        <taxon>Bacteria</taxon>
        <taxon>Candidatus Adleribacteriota</taxon>
    </lineage>
</organism>
<dbReference type="EMBL" id="MEWZ01000010">
    <property type="protein sequence ID" value="OGC86952.1"/>
    <property type="molecule type" value="Genomic_DNA"/>
</dbReference>
<proteinExistence type="predicted"/>
<dbReference type="STRING" id="1797245.A2949_02495"/>
<dbReference type="SUPFAM" id="SSF141488">
    <property type="entry name" value="YdhA-like"/>
    <property type="match status" value="1"/>
</dbReference>
<comment type="caution">
    <text evidence="2">The sequence shown here is derived from an EMBL/GenBank/DDBJ whole genome shotgun (WGS) entry which is preliminary data.</text>
</comment>
<reference evidence="2 3" key="1">
    <citation type="journal article" date="2016" name="Nat. Commun.">
        <title>Thousands of microbial genomes shed light on interconnected biogeochemical processes in an aquifer system.</title>
        <authorList>
            <person name="Anantharaman K."/>
            <person name="Brown C.T."/>
            <person name="Hug L.A."/>
            <person name="Sharon I."/>
            <person name="Castelle C.J."/>
            <person name="Probst A.J."/>
            <person name="Thomas B.C."/>
            <person name="Singh A."/>
            <person name="Wilkins M.J."/>
            <person name="Karaoz U."/>
            <person name="Brodie E.L."/>
            <person name="Williams K.H."/>
            <person name="Hubbard S.S."/>
            <person name="Banfield J.F."/>
        </authorList>
    </citation>
    <scope>NUCLEOTIDE SEQUENCE [LARGE SCALE GENOMIC DNA]</scope>
</reference>
<evidence type="ECO:0000313" key="3">
    <source>
        <dbReference type="Proteomes" id="UP000178585"/>
    </source>
</evidence>
<dbReference type="AlphaFoldDB" id="A0A1F4XZ25"/>
<gene>
    <name evidence="2" type="ORF">A2949_02495</name>
</gene>
<sequence length="118" mass="12304">MKKQHIGLLVAGVVVGIAAFFVLSGRGIGGYPYVCADGTEFRVVPAADRSSITLSAIKSAALFSEKTLPRVESNIGTMYVADGVVFFGKGEEVQFITAALSTVCHPASGGNIPLNWGQ</sequence>
<keyword evidence="1" id="KW-1133">Transmembrane helix</keyword>
<protein>
    <recommendedName>
        <fullName evidence="4">C-type lysozyme inhibitor domain-containing protein</fullName>
    </recommendedName>
</protein>
<dbReference type="Proteomes" id="UP000178585">
    <property type="component" value="Unassembled WGS sequence"/>
</dbReference>